<dbReference type="Gene3D" id="3.30.460.40">
    <property type="match status" value="1"/>
</dbReference>
<organism evidence="1 2">
    <name type="scientific">Nitrolancea hollandica Lb</name>
    <dbReference type="NCBI Taxonomy" id="1129897"/>
    <lineage>
        <taxon>Bacteria</taxon>
        <taxon>Pseudomonadati</taxon>
        <taxon>Thermomicrobiota</taxon>
        <taxon>Thermomicrobia</taxon>
        <taxon>Sphaerobacterales</taxon>
        <taxon>Sphaerobacterineae</taxon>
        <taxon>Sphaerobacteraceae</taxon>
        <taxon>Nitrolancea</taxon>
    </lineage>
</organism>
<dbReference type="InterPro" id="IPR043519">
    <property type="entry name" value="NT_sf"/>
</dbReference>
<gene>
    <name evidence="1" type="ORF">NITHO_1910007</name>
</gene>
<dbReference type="AlphaFoldDB" id="I4EEM0"/>
<accession>I4EEM0</accession>
<dbReference type="RefSeq" id="WP_008475945.1">
    <property type="nucleotide sequence ID" value="NZ_CAGS01000103.1"/>
</dbReference>
<comment type="caution">
    <text evidence="1">The sequence shown here is derived from an EMBL/GenBank/DDBJ whole genome shotgun (WGS) entry which is preliminary data.</text>
</comment>
<dbReference type="SUPFAM" id="SSF81301">
    <property type="entry name" value="Nucleotidyltransferase"/>
    <property type="match status" value="1"/>
</dbReference>
<reference evidence="1 2" key="1">
    <citation type="journal article" date="2012" name="ISME J.">
        <title>Nitrification expanded: discovery, physiology and genomics of a nitrite-oxidizing bacterium from the phylum Chloroflexi.</title>
        <authorList>
            <person name="Sorokin D.Y."/>
            <person name="Lucker S."/>
            <person name="Vejmelkova D."/>
            <person name="Kostrikina N.A."/>
            <person name="Kleerebezem R."/>
            <person name="Rijpstra W.I."/>
            <person name="Damste J.S."/>
            <person name="Le Paslier D."/>
            <person name="Muyzer G."/>
            <person name="Wagner M."/>
            <person name="van Loosdrecht M.C."/>
            <person name="Daims H."/>
        </authorList>
    </citation>
    <scope>NUCLEOTIDE SEQUENCE [LARGE SCALE GENOMIC DNA]</scope>
    <source>
        <strain evidence="2">none</strain>
    </source>
</reference>
<keyword evidence="2" id="KW-1185">Reference proteome</keyword>
<evidence type="ECO:0008006" key="3">
    <source>
        <dbReference type="Google" id="ProtNLM"/>
    </source>
</evidence>
<dbReference type="EMBL" id="CAGS01000103">
    <property type="protein sequence ID" value="CCF83132.1"/>
    <property type="molecule type" value="Genomic_DNA"/>
</dbReference>
<name>I4EEM0_9BACT</name>
<evidence type="ECO:0000313" key="2">
    <source>
        <dbReference type="Proteomes" id="UP000004221"/>
    </source>
</evidence>
<protein>
    <recommendedName>
        <fullName evidence="3">Nucleotidyltransferase family protein</fullName>
    </recommendedName>
</protein>
<sequence>MKIDLAPEDEAAYTRAMTVLNKAGIPYLVSGALAFYSYTGIWRNTKDLDLFLKPEDRDRALLALADAGYPVEVVVESWLAKAHAGDAVIDLITGSGNVLIPIDDSWFADAVHANVLGIPSLIVSVTDLIWIKAYVAGRERFDGADIAHMIRRADSSINWQQLLNRFGAHWDLLLVYLHYYRFVYPEAKQNIPNWVMETLANRTLADLREPEKPAEPFRGTLLDRFSYLVDITRWGEPDVREWLARKRHLSVQEVIDERAADIERVRSGEVEGSLGEW</sequence>
<dbReference type="Proteomes" id="UP000004221">
    <property type="component" value="Unassembled WGS sequence"/>
</dbReference>
<proteinExistence type="predicted"/>
<evidence type="ECO:0000313" key="1">
    <source>
        <dbReference type="EMBL" id="CCF83132.1"/>
    </source>
</evidence>